<dbReference type="CDD" id="cd07516">
    <property type="entry name" value="HAD_Pase"/>
    <property type="match status" value="1"/>
</dbReference>
<evidence type="ECO:0000313" key="2">
    <source>
        <dbReference type="Proteomes" id="UP001596043"/>
    </source>
</evidence>
<dbReference type="EMBL" id="JBHSFV010000008">
    <property type="protein sequence ID" value="MFC4634952.1"/>
    <property type="molecule type" value="Genomic_DNA"/>
</dbReference>
<dbReference type="InterPro" id="IPR006379">
    <property type="entry name" value="HAD-SF_hydro_IIB"/>
</dbReference>
<dbReference type="RefSeq" id="WP_379979711.1">
    <property type="nucleotide sequence ID" value="NZ_JBHSFV010000008.1"/>
</dbReference>
<dbReference type="Proteomes" id="UP001596043">
    <property type="component" value="Unassembled WGS sequence"/>
</dbReference>
<dbReference type="SFLD" id="SFLDG01140">
    <property type="entry name" value="C2.B:_Phosphomannomutase_and_P"/>
    <property type="match status" value="1"/>
</dbReference>
<proteinExistence type="predicted"/>
<dbReference type="NCBIfam" id="TIGR01484">
    <property type="entry name" value="HAD-SF-IIB"/>
    <property type="match status" value="1"/>
</dbReference>
<comment type="caution">
    <text evidence="1">The sequence shown here is derived from an EMBL/GenBank/DDBJ whole genome shotgun (WGS) entry which is preliminary data.</text>
</comment>
<dbReference type="Pfam" id="PF08282">
    <property type="entry name" value="Hydrolase_3"/>
    <property type="match status" value="1"/>
</dbReference>
<dbReference type="InterPro" id="IPR023214">
    <property type="entry name" value="HAD_sf"/>
</dbReference>
<dbReference type="PANTHER" id="PTHR10000">
    <property type="entry name" value="PHOSPHOSERINE PHOSPHATASE"/>
    <property type="match status" value="1"/>
</dbReference>
<dbReference type="InterPro" id="IPR036412">
    <property type="entry name" value="HAD-like_sf"/>
</dbReference>
<dbReference type="Gene3D" id="3.40.50.1000">
    <property type="entry name" value="HAD superfamily/HAD-like"/>
    <property type="match status" value="1"/>
</dbReference>
<dbReference type="Gene3D" id="3.30.1240.10">
    <property type="match status" value="1"/>
</dbReference>
<dbReference type="PANTHER" id="PTHR10000:SF8">
    <property type="entry name" value="HAD SUPERFAMILY HYDROLASE-LIKE, TYPE 3"/>
    <property type="match status" value="1"/>
</dbReference>
<sequence>MNYNLICTDIDGTLLNADRYLSDTTVSAFANLPTDTVGVNFPTVLASSRMPSAMYYLQEGLGIKNAPLIAYNGGLILGENGVCIESHTMPLGILEALLPHHAKYTYNLSIYADDDWFTDQEDFWSLREINNTRVTPTYQSALDSLETLRKAQRAPHKLMCMGDVGEIDSIVSHLSDIYSDAVHLYRSKDTYLEITPKHIDKAKALRILLENNFDFGMDTVMAFGDNHNDEELIKHAGFGVAVANATDQLKRLANYVSPFTNKEDAVAKAIERFVSGQ</sequence>
<organism evidence="1 2">
    <name type="scientific">Dokdonia ponticola</name>
    <dbReference type="NCBI Taxonomy" id="2041041"/>
    <lineage>
        <taxon>Bacteria</taxon>
        <taxon>Pseudomonadati</taxon>
        <taxon>Bacteroidota</taxon>
        <taxon>Flavobacteriia</taxon>
        <taxon>Flavobacteriales</taxon>
        <taxon>Flavobacteriaceae</taxon>
        <taxon>Dokdonia</taxon>
    </lineage>
</organism>
<dbReference type="NCBIfam" id="TIGR00099">
    <property type="entry name" value="Cof-subfamily"/>
    <property type="match status" value="1"/>
</dbReference>
<keyword evidence="2" id="KW-1185">Reference proteome</keyword>
<gene>
    <name evidence="1" type="ORF">ACFO3O_13610</name>
</gene>
<dbReference type="GO" id="GO:0016787">
    <property type="term" value="F:hydrolase activity"/>
    <property type="evidence" value="ECO:0007669"/>
    <property type="project" value="UniProtKB-KW"/>
</dbReference>
<dbReference type="SUPFAM" id="SSF56784">
    <property type="entry name" value="HAD-like"/>
    <property type="match status" value="1"/>
</dbReference>
<protein>
    <submittedName>
        <fullName evidence="1">Cof-type HAD-IIB family hydrolase</fullName>
        <ecNumber evidence="1">3.1.3.-</ecNumber>
    </submittedName>
</protein>
<dbReference type="PROSITE" id="PS01228">
    <property type="entry name" value="COF_1"/>
    <property type="match status" value="1"/>
</dbReference>
<dbReference type="EC" id="3.1.3.-" evidence="1"/>
<evidence type="ECO:0000313" key="1">
    <source>
        <dbReference type="EMBL" id="MFC4634952.1"/>
    </source>
</evidence>
<keyword evidence="1" id="KW-0378">Hydrolase</keyword>
<reference evidence="2" key="1">
    <citation type="journal article" date="2019" name="Int. J. Syst. Evol. Microbiol.">
        <title>The Global Catalogue of Microorganisms (GCM) 10K type strain sequencing project: providing services to taxonomists for standard genome sequencing and annotation.</title>
        <authorList>
            <consortium name="The Broad Institute Genomics Platform"/>
            <consortium name="The Broad Institute Genome Sequencing Center for Infectious Disease"/>
            <person name="Wu L."/>
            <person name="Ma J."/>
        </authorList>
    </citation>
    <scope>NUCLEOTIDE SEQUENCE [LARGE SCALE GENOMIC DNA]</scope>
    <source>
        <strain evidence="2">YJ-61-S</strain>
    </source>
</reference>
<dbReference type="InterPro" id="IPR000150">
    <property type="entry name" value="Cof"/>
</dbReference>
<name>A0ABV9HXQ5_9FLAO</name>
<dbReference type="SFLD" id="SFLDS00003">
    <property type="entry name" value="Haloacid_Dehalogenase"/>
    <property type="match status" value="1"/>
</dbReference>
<accession>A0ABV9HXQ5</accession>